<evidence type="ECO:0008006" key="2">
    <source>
        <dbReference type="Google" id="ProtNLM"/>
    </source>
</evidence>
<dbReference type="eggNOG" id="COG2227">
    <property type="taxonomic scope" value="Bacteria"/>
</dbReference>
<organism evidence="1">
    <name type="scientific">Chelativorans sp. (strain BNC1)</name>
    <dbReference type="NCBI Taxonomy" id="266779"/>
    <lineage>
        <taxon>Bacteria</taxon>
        <taxon>Pseudomonadati</taxon>
        <taxon>Pseudomonadota</taxon>
        <taxon>Alphaproteobacteria</taxon>
        <taxon>Hyphomicrobiales</taxon>
        <taxon>Phyllobacteriaceae</taxon>
        <taxon>Chelativorans</taxon>
    </lineage>
</organism>
<evidence type="ECO:0000313" key="1">
    <source>
        <dbReference type="EMBL" id="ABG61488.1"/>
    </source>
</evidence>
<dbReference type="KEGG" id="mes:Meso_0083"/>
<gene>
    <name evidence="1" type="ordered locus">Meso_0083</name>
</gene>
<dbReference type="SUPFAM" id="SSF53335">
    <property type="entry name" value="S-adenosyl-L-methionine-dependent methyltransferases"/>
    <property type="match status" value="1"/>
</dbReference>
<protein>
    <recommendedName>
        <fullName evidence="2">Methyltransferase type 11</fullName>
    </recommendedName>
</protein>
<dbReference type="Gene3D" id="3.40.50.150">
    <property type="entry name" value="Vaccinia Virus protein VP39"/>
    <property type="match status" value="1"/>
</dbReference>
<name>Q11M87_CHESB</name>
<dbReference type="InterPro" id="IPR029063">
    <property type="entry name" value="SAM-dependent_MTases_sf"/>
</dbReference>
<proteinExistence type="predicted"/>
<dbReference type="HOGENOM" id="CLU_1394159_0_0_5"/>
<dbReference type="EMBL" id="CP000390">
    <property type="protein sequence ID" value="ABG61488.1"/>
    <property type="molecule type" value="Genomic_DNA"/>
</dbReference>
<reference evidence="1" key="1">
    <citation type="submission" date="2006-06" db="EMBL/GenBank/DDBJ databases">
        <title>Complete sequence of chromosome of Chelativorans sp. BNC1.</title>
        <authorList>
            <consortium name="US DOE Joint Genome Institute"/>
            <person name="Copeland A."/>
            <person name="Lucas S."/>
            <person name="Lapidus A."/>
            <person name="Barry K."/>
            <person name="Detter J.C."/>
            <person name="Glavina del Rio T."/>
            <person name="Hammon N."/>
            <person name="Israni S."/>
            <person name="Dalin E."/>
            <person name="Tice H."/>
            <person name="Pitluck S."/>
            <person name="Chertkov O."/>
            <person name="Brettin T."/>
            <person name="Bruce D."/>
            <person name="Han C."/>
            <person name="Tapia R."/>
            <person name="Gilna P."/>
            <person name="Schmutz J."/>
            <person name="Larimer F."/>
            <person name="Land M."/>
            <person name="Hauser L."/>
            <person name="Kyrpides N."/>
            <person name="Mikhailova N."/>
            <person name="Richardson P."/>
        </authorList>
    </citation>
    <scope>NUCLEOTIDE SEQUENCE</scope>
    <source>
        <strain evidence="1">BNC1</strain>
    </source>
</reference>
<dbReference type="AlphaFoldDB" id="Q11M87"/>
<sequence length="195" mass="22550">MNNASNQYWEERKDILYYQVARVLVERIGKKARSIIDVGSAGCPYVDWFDFIPHRASVDLKRPYEAPGVHSFTGDFLAWEPDRHYDIVTCMQVLEHVPPAREFAQKLLSIGNVVVVSVPYKWPKGKTKSHVHDPVDEAKMLDWFGREPNFSYICTEVLAPVDRLIQVYERFPDKWAALNRRDSIINNLNATRLAS</sequence>
<accession>Q11M87</accession>
<dbReference type="STRING" id="266779.Meso_0083"/>
<dbReference type="Pfam" id="PF13489">
    <property type="entry name" value="Methyltransf_23"/>
    <property type="match status" value="1"/>
</dbReference>